<feature type="region of interest" description="Disordered" evidence="1">
    <location>
        <begin position="24"/>
        <end position="74"/>
    </location>
</feature>
<reference evidence="2 3" key="1">
    <citation type="journal article" date="2017" name="Int. J. Syst. Evol. Microbiol.">
        <title>Mycobacterium talmoniae sp. nov., a slowly growing mycobacterium isolated from human respiratory samples.</title>
        <authorList>
            <person name="Davidson R.M."/>
            <person name="DeGroote M.A."/>
            <person name="Marola J.L."/>
            <person name="Buss S."/>
            <person name="Jones V."/>
            <person name="McNeil M.R."/>
            <person name="Freifeld A.G."/>
            <person name="Elaine Epperson L."/>
            <person name="Hasan N.A."/>
            <person name="Jackson M."/>
            <person name="Iwen P.C."/>
            <person name="Salfinger M."/>
            <person name="Strong M."/>
        </authorList>
    </citation>
    <scope>NUCLEOTIDE SEQUENCE [LARGE SCALE GENOMIC DNA]</scope>
    <source>
        <strain evidence="2 3">ATCC BAA-2683</strain>
    </source>
</reference>
<feature type="compositionally biased region" description="Basic and acidic residues" evidence="1">
    <location>
        <begin position="47"/>
        <end position="64"/>
    </location>
</feature>
<evidence type="ECO:0000256" key="1">
    <source>
        <dbReference type="SAM" id="MobiDB-lite"/>
    </source>
</evidence>
<dbReference type="Proteomes" id="UP000238296">
    <property type="component" value="Unassembled WGS sequence"/>
</dbReference>
<evidence type="ECO:0000313" key="2">
    <source>
        <dbReference type="EMBL" id="PQM48935.1"/>
    </source>
</evidence>
<organism evidence="2 3">
    <name type="scientific">Mycobacterium talmoniae</name>
    <dbReference type="NCBI Taxonomy" id="1858794"/>
    <lineage>
        <taxon>Bacteria</taxon>
        <taxon>Bacillati</taxon>
        <taxon>Actinomycetota</taxon>
        <taxon>Actinomycetes</taxon>
        <taxon>Mycobacteriales</taxon>
        <taxon>Mycobacteriaceae</taxon>
        <taxon>Mycobacterium</taxon>
    </lineage>
</organism>
<dbReference type="AlphaFoldDB" id="A0A2S8BQI0"/>
<evidence type="ECO:0000313" key="3">
    <source>
        <dbReference type="Proteomes" id="UP000238296"/>
    </source>
</evidence>
<accession>A0A2S8BQI0</accession>
<gene>
    <name evidence="2" type="ORF">C1Y40_00842</name>
</gene>
<protein>
    <submittedName>
        <fullName evidence="2">Uncharacterized protein</fullName>
    </submittedName>
</protein>
<dbReference type="EMBL" id="PPEA01000122">
    <property type="protein sequence ID" value="PQM48935.1"/>
    <property type="molecule type" value="Genomic_DNA"/>
</dbReference>
<name>A0A2S8BQI0_9MYCO</name>
<proteinExistence type="predicted"/>
<feature type="compositionally biased region" description="Gly residues" evidence="1">
    <location>
        <begin position="33"/>
        <end position="46"/>
    </location>
</feature>
<comment type="caution">
    <text evidence="2">The sequence shown here is derived from an EMBL/GenBank/DDBJ whole genome shotgun (WGS) entry which is preliminary data.</text>
</comment>
<sequence>MNRVGAGGAGGVEDEIAAQIGLGGGVARQPDRGVGGADMGGVGVGVGEHRDGADAHRAAGREDPAGDFAAVGDQDRRYGHVTHILKTPKRSAPLIDSVAMADKHIPSTVRVSRGSMTPSS</sequence>